<feature type="binding site" evidence="5">
    <location>
        <position position="277"/>
    </location>
    <ligand>
        <name>NAD(+)</name>
        <dbReference type="ChEBI" id="CHEBI:57540"/>
    </ligand>
</feature>
<dbReference type="Proteomes" id="UP000298154">
    <property type="component" value="Unassembled WGS sequence"/>
</dbReference>
<dbReference type="GO" id="GO:0006631">
    <property type="term" value="P:fatty acid metabolic process"/>
    <property type="evidence" value="ECO:0007669"/>
    <property type="project" value="InterPro"/>
</dbReference>
<dbReference type="InterPro" id="IPR022694">
    <property type="entry name" value="3-OHacyl-CoA_DH"/>
</dbReference>
<dbReference type="SUPFAM" id="SSF51735">
    <property type="entry name" value="NAD(P)-binding Rossmann-fold domains"/>
    <property type="match status" value="1"/>
</dbReference>
<keyword evidence="3" id="KW-0560">Oxidoreductase</keyword>
<dbReference type="RefSeq" id="WP_134556326.1">
    <property type="nucleotide sequence ID" value="NZ_SOHK01000017.1"/>
</dbReference>
<dbReference type="PANTHER" id="PTHR48075:SF5">
    <property type="entry name" value="3-HYDROXYBUTYRYL-COA DEHYDROGENASE"/>
    <property type="match status" value="1"/>
</dbReference>
<evidence type="ECO:0000259" key="6">
    <source>
        <dbReference type="Pfam" id="PF00725"/>
    </source>
</evidence>
<dbReference type="GO" id="GO:0006072">
    <property type="term" value="P:glycerol-3-phosphate metabolic process"/>
    <property type="evidence" value="ECO:0007669"/>
    <property type="project" value="InterPro"/>
</dbReference>
<dbReference type="InterPro" id="IPR006168">
    <property type="entry name" value="G3P_DH_NAD-dep"/>
</dbReference>
<evidence type="ECO:0000313" key="8">
    <source>
        <dbReference type="EMBL" id="TFD64239.1"/>
    </source>
</evidence>
<dbReference type="PIRSF" id="PIRSF000105">
    <property type="entry name" value="HCDH"/>
    <property type="match status" value="1"/>
</dbReference>
<comment type="caution">
    <text evidence="8">The sequence shown here is derived from an EMBL/GenBank/DDBJ whole genome shotgun (WGS) entry which is preliminary data.</text>
</comment>
<feature type="binding site" evidence="5">
    <location>
        <position position="144"/>
    </location>
    <ligand>
        <name>NAD(+)</name>
        <dbReference type="ChEBI" id="CHEBI:57540"/>
    </ligand>
</feature>
<keyword evidence="9" id="KW-1185">Reference proteome</keyword>
<feature type="domain" description="3-hydroxyacyl-CoA dehydrogenase NAD binding" evidence="7">
    <location>
        <begin position="6"/>
        <end position="184"/>
    </location>
</feature>
<evidence type="ECO:0000313" key="9">
    <source>
        <dbReference type="Proteomes" id="UP000298154"/>
    </source>
</evidence>
<evidence type="ECO:0000256" key="4">
    <source>
        <dbReference type="PIRSR" id="PIRSR000105-1"/>
    </source>
</evidence>
<dbReference type="InterPro" id="IPR013328">
    <property type="entry name" value="6PGD_dom2"/>
</dbReference>
<dbReference type="Pfam" id="PF00725">
    <property type="entry name" value="3HCDH"/>
    <property type="match status" value="1"/>
</dbReference>
<sequence>MDKARISIVGSGYMGGGMAQVFALAGHKVLLADVDGATSMAGRERLMGEAWKFQQQGLFPDGSLAKLEENIAAVSSIEDASRDADYIAEVVPEKLDIKTSVLARISSSAAPDSIIATNTSAISISTLAQFVENPHRFLGVHWMNPAPFVPSVELIPSAQTSTSVLETVELIINDLGKVTTRVSDSAGFVSNRLQFALFREAALIVEEELATPDEIDEVVSNSFGFRLPFFGPFAIADMAGLDVYAGAYETLQSAFGDRLAPPSLLTDLVAQGKLGVKTGEGFRSYDATEAGELAERRNRSYAALSSLRDDLDAQNASSTGSAG</sequence>
<dbReference type="GO" id="GO:0016616">
    <property type="term" value="F:oxidoreductase activity, acting on the CH-OH group of donors, NAD or NADP as acceptor"/>
    <property type="evidence" value="ECO:0007669"/>
    <property type="project" value="InterPro"/>
</dbReference>
<feature type="binding site" evidence="5">
    <location>
        <position position="120"/>
    </location>
    <ligand>
        <name>NAD(+)</name>
        <dbReference type="ChEBI" id="CHEBI:57540"/>
    </ligand>
</feature>
<dbReference type="OrthoDB" id="9771883at2"/>
<evidence type="ECO:0000256" key="3">
    <source>
        <dbReference type="ARBA" id="ARBA00023002"/>
    </source>
</evidence>
<evidence type="ECO:0000256" key="5">
    <source>
        <dbReference type="PIRSR" id="PIRSR000105-2"/>
    </source>
</evidence>
<evidence type="ECO:0000256" key="1">
    <source>
        <dbReference type="ARBA" id="ARBA00005086"/>
    </source>
</evidence>
<comment type="pathway">
    <text evidence="1">Lipid metabolism; butanoate metabolism.</text>
</comment>
<feature type="domain" description="3-hydroxyacyl-CoA dehydrogenase C-terminal" evidence="6">
    <location>
        <begin position="187"/>
        <end position="285"/>
    </location>
</feature>
<feature type="binding site" evidence="5">
    <location>
        <position position="98"/>
    </location>
    <ligand>
        <name>NAD(+)</name>
        <dbReference type="ChEBI" id="CHEBI:57540"/>
    </ligand>
</feature>
<dbReference type="InterPro" id="IPR006108">
    <property type="entry name" value="3HC_DH_C"/>
</dbReference>
<dbReference type="AlphaFoldDB" id="A0A4R9ALG5"/>
<dbReference type="PANTHER" id="PTHR48075">
    <property type="entry name" value="3-HYDROXYACYL-COA DEHYDROGENASE FAMILY PROTEIN"/>
    <property type="match status" value="1"/>
</dbReference>
<evidence type="ECO:0000259" key="7">
    <source>
        <dbReference type="Pfam" id="PF02737"/>
    </source>
</evidence>
<accession>A0A4R9ALG5</accession>
<dbReference type="InterPro" id="IPR036291">
    <property type="entry name" value="NAD(P)-bd_dom_sf"/>
</dbReference>
<comment type="similarity">
    <text evidence="2">Belongs to the 3-hydroxyacyl-CoA dehydrogenase family.</text>
</comment>
<dbReference type="InterPro" id="IPR008927">
    <property type="entry name" value="6-PGluconate_DH-like_C_sf"/>
</dbReference>
<protein>
    <submittedName>
        <fullName evidence="8">3-hydroxyacyl-CoA dehydrogenase family protein</fullName>
    </submittedName>
</protein>
<dbReference type="Pfam" id="PF02737">
    <property type="entry name" value="3HCDH_N"/>
    <property type="match status" value="1"/>
</dbReference>
<gene>
    <name evidence="8" type="ORF">E3T47_12165</name>
</gene>
<dbReference type="Gene3D" id="1.10.1040.10">
    <property type="entry name" value="N-(1-d-carboxylethyl)-l-norvaline Dehydrogenase, domain 2"/>
    <property type="match status" value="1"/>
</dbReference>
<keyword evidence="5" id="KW-0520">NAD</keyword>
<feature type="binding site" evidence="5">
    <location>
        <begin position="10"/>
        <end position="15"/>
    </location>
    <ligand>
        <name>NAD(+)</name>
        <dbReference type="ChEBI" id="CHEBI:57540"/>
    </ligand>
</feature>
<dbReference type="SUPFAM" id="SSF48179">
    <property type="entry name" value="6-phosphogluconate dehydrogenase C-terminal domain-like"/>
    <property type="match status" value="1"/>
</dbReference>
<feature type="binding site" evidence="5">
    <location>
        <position position="33"/>
    </location>
    <ligand>
        <name>NAD(+)</name>
        <dbReference type="ChEBI" id="CHEBI:57540"/>
    </ligand>
</feature>
<reference evidence="8 9" key="1">
    <citation type="submission" date="2019-03" db="EMBL/GenBank/DDBJ databases">
        <title>Genomics of glacier-inhabiting Cryobacterium strains.</title>
        <authorList>
            <person name="Liu Q."/>
            <person name="Xin Y.-H."/>
        </authorList>
    </citation>
    <scope>NUCLEOTIDE SEQUENCE [LARGE SCALE GENOMIC DNA]</scope>
    <source>
        <strain evidence="8 9">Sr36</strain>
    </source>
</reference>
<dbReference type="GO" id="GO:0070403">
    <property type="term" value="F:NAD+ binding"/>
    <property type="evidence" value="ECO:0007669"/>
    <property type="project" value="InterPro"/>
</dbReference>
<name>A0A4R9ALG5_9MICO</name>
<dbReference type="PRINTS" id="PR00077">
    <property type="entry name" value="GPDHDRGNASE"/>
</dbReference>
<dbReference type="PROSITE" id="PS00067">
    <property type="entry name" value="3HCDH"/>
    <property type="match status" value="1"/>
</dbReference>
<dbReference type="InterPro" id="IPR006176">
    <property type="entry name" value="3-OHacyl-CoA_DH_NAD-bd"/>
</dbReference>
<organism evidence="8 9">
    <name type="scientific">Cryobacterium ruanii</name>
    <dbReference type="NCBI Taxonomy" id="1259197"/>
    <lineage>
        <taxon>Bacteria</taxon>
        <taxon>Bacillati</taxon>
        <taxon>Actinomycetota</taxon>
        <taxon>Actinomycetes</taxon>
        <taxon>Micrococcales</taxon>
        <taxon>Microbacteriaceae</taxon>
        <taxon>Cryobacterium</taxon>
    </lineage>
</organism>
<dbReference type="EMBL" id="SOHK01000017">
    <property type="protein sequence ID" value="TFD64239.1"/>
    <property type="molecule type" value="Genomic_DNA"/>
</dbReference>
<dbReference type="Gene3D" id="3.40.50.720">
    <property type="entry name" value="NAD(P)-binding Rossmann-like Domain"/>
    <property type="match status" value="1"/>
</dbReference>
<proteinExistence type="inferred from homology"/>
<dbReference type="InterPro" id="IPR006180">
    <property type="entry name" value="3-OHacyl-CoA_DH_CS"/>
</dbReference>
<evidence type="ECO:0000256" key="2">
    <source>
        <dbReference type="ARBA" id="ARBA00009463"/>
    </source>
</evidence>
<feature type="binding site" evidence="5">
    <location>
        <position position="93"/>
    </location>
    <ligand>
        <name>NAD(+)</name>
        <dbReference type="ChEBI" id="CHEBI:57540"/>
    </ligand>
</feature>
<feature type="site" description="Important for catalytic activity" evidence="4">
    <location>
        <position position="141"/>
    </location>
</feature>